<feature type="region of interest" description="Disordered" evidence="1">
    <location>
        <begin position="210"/>
        <end position="235"/>
    </location>
</feature>
<reference evidence="2 3" key="1">
    <citation type="submission" date="2020-01" db="EMBL/GenBank/DDBJ databases">
        <title>Microvirga sp. nov., an arsenate reduction bacterium isolated from Tibet hotspring sediments.</title>
        <authorList>
            <person name="Yuan C.-G."/>
        </authorList>
    </citation>
    <scope>NUCLEOTIDE SEQUENCE [LARGE SCALE GENOMIC DNA]</scope>
    <source>
        <strain evidence="2 3">SYSU G3D203</strain>
    </source>
</reference>
<evidence type="ECO:0008006" key="4">
    <source>
        <dbReference type="Google" id="ProtNLM"/>
    </source>
</evidence>
<dbReference type="EMBL" id="JAAAXJ010000003">
    <property type="protein sequence ID" value="NBJ24411.1"/>
    <property type="molecule type" value="Genomic_DNA"/>
</dbReference>
<proteinExistence type="predicted"/>
<organism evidence="2 3">
    <name type="scientific">Microvirga arsenatis</name>
    <dbReference type="NCBI Taxonomy" id="2692265"/>
    <lineage>
        <taxon>Bacteria</taxon>
        <taxon>Pseudomonadati</taxon>
        <taxon>Pseudomonadota</taxon>
        <taxon>Alphaproteobacteria</taxon>
        <taxon>Hyphomicrobiales</taxon>
        <taxon>Methylobacteriaceae</taxon>
        <taxon>Microvirga</taxon>
    </lineage>
</organism>
<keyword evidence="3" id="KW-1185">Reference proteome</keyword>
<gene>
    <name evidence="2" type="ORF">GR303_08590</name>
</gene>
<evidence type="ECO:0000256" key="1">
    <source>
        <dbReference type="SAM" id="MobiDB-lite"/>
    </source>
</evidence>
<evidence type="ECO:0000313" key="2">
    <source>
        <dbReference type="EMBL" id="NBJ24411.1"/>
    </source>
</evidence>
<sequence length="235" mass="26963">MSYQLCQFHFLRETAHPIFEADRHAKKELKNQVRGIRRIERAVEERDDPEATIVLAYCAAVRSAITDDSRAPLAASGLKLRQRLEKVADSLARVQQKWGFAPALTRLCQMIARALERTVSLWPDVEYAYRFVHTVVRRVNGVQDPMQRYREKAGTLAEAFDHFLKVTRSYRRGLFHTYVVPDLPRAGRLGSPAVRCQPWHYRDPARVSHAARRWNGGPPKRAGARRHSPETIASV</sequence>
<name>A0ABW9YZY3_9HYPH</name>
<comment type="caution">
    <text evidence="2">The sequence shown here is derived from an EMBL/GenBank/DDBJ whole genome shotgun (WGS) entry which is preliminary data.</text>
</comment>
<dbReference type="Proteomes" id="UP000818323">
    <property type="component" value="Unassembled WGS sequence"/>
</dbReference>
<protein>
    <recommendedName>
        <fullName evidence="4">Transposase</fullName>
    </recommendedName>
</protein>
<evidence type="ECO:0000313" key="3">
    <source>
        <dbReference type="Proteomes" id="UP000818323"/>
    </source>
</evidence>
<accession>A0ABW9YZY3</accession>